<keyword evidence="7 10" id="KW-0067">ATP-binding</keyword>
<dbReference type="PROSITE" id="PS00108">
    <property type="entry name" value="PROTEIN_KINASE_ST"/>
    <property type="match status" value="1"/>
</dbReference>
<comment type="similarity">
    <text evidence="1">Belongs to the protein kinase superfamily. NEK Ser/Thr protein kinase family. NIMA subfamily.</text>
</comment>
<reference evidence="12" key="1">
    <citation type="submission" date="2019-09" db="EMBL/GenBank/DDBJ databases">
        <title>Draft genome information of white flower Hibiscus syriacus.</title>
        <authorList>
            <person name="Kim Y.-M."/>
        </authorList>
    </citation>
    <scope>NUCLEOTIDE SEQUENCE [LARGE SCALE GENOMIC DNA]</scope>
    <source>
        <strain evidence="12">YM2019G1</strain>
    </source>
</reference>
<evidence type="ECO:0000313" key="12">
    <source>
        <dbReference type="EMBL" id="KAE8663830.1"/>
    </source>
</evidence>
<dbReference type="GO" id="GO:0055028">
    <property type="term" value="C:cortical microtubule"/>
    <property type="evidence" value="ECO:0007669"/>
    <property type="project" value="TreeGrafter"/>
</dbReference>
<keyword evidence="5 10" id="KW-0547">Nucleotide-binding</keyword>
<dbReference type="FunFam" id="3.30.200.20:FF:000108">
    <property type="entry name" value="Serine/threonine-protein kinase Nek2"/>
    <property type="match status" value="1"/>
</dbReference>
<dbReference type="Gene3D" id="3.30.200.20">
    <property type="entry name" value="Phosphorylase Kinase, domain 1"/>
    <property type="match status" value="1"/>
</dbReference>
<dbReference type="AlphaFoldDB" id="A0A6A2X4S3"/>
<keyword evidence="3" id="KW-0723">Serine/threonine-protein kinase</keyword>
<gene>
    <name evidence="12" type="ORF">F3Y22_tig00112888pilonHSYRG00142</name>
</gene>
<dbReference type="InterPro" id="IPR011009">
    <property type="entry name" value="Kinase-like_dom_sf"/>
</dbReference>
<evidence type="ECO:0000256" key="9">
    <source>
        <dbReference type="ARBA" id="ARBA00048679"/>
    </source>
</evidence>
<keyword evidence="4" id="KW-0808">Transferase</keyword>
<dbReference type="PANTHER" id="PTHR43671:SF98">
    <property type="entry name" value="SERINE_THREONINE-PROTEIN KINASE NEK11"/>
    <property type="match status" value="1"/>
</dbReference>
<evidence type="ECO:0000256" key="4">
    <source>
        <dbReference type="ARBA" id="ARBA00022679"/>
    </source>
</evidence>
<keyword evidence="6 12" id="KW-0418">Kinase</keyword>
<evidence type="ECO:0000256" key="6">
    <source>
        <dbReference type="ARBA" id="ARBA00022777"/>
    </source>
</evidence>
<name>A0A6A2X4S3_HIBSY</name>
<dbReference type="Proteomes" id="UP000436088">
    <property type="component" value="Unassembled WGS sequence"/>
</dbReference>
<feature type="binding site" evidence="10">
    <location>
        <position position="37"/>
    </location>
    <ligand>
        <name>ATP</name>
        <dbReference type="ChEBI" id="CHEBI:30616"/>
    </ligand>
</feature>
<comment type="catalytic activity">
    <reaction evidence="8">
        <text>L-threonyl-[protein] + ATP = O-phospho-L-threonyl-[protein] + ADP + H(+)</text>
        <dbReference type="Rhea" id="RHEA:46608"/>
        <dbReference type="Rhea" id="RHEA-COMP:11060"/>
        <dbReference type="Rhea" id="RHEA-COMP:11605"/>
        <dbReference type="ChEBI" id="CHEBI:15378"/>
        <dbReference type="ChEBI" id="CHEBI:30013"/>
        <dbReference type="ChEBI" id="CHEBI:30616"/>
        <dbReference type="ChEBI" id="CHEBI:61977"/>
        <dbReference type="ChEBI" id="CHEBI:456216"/>
        <dbReference type="EC" id="2.7.11.1"/>
    </reaction>
</comment>
<keyword evidence="13" id="KW-1185">Reference proteome</keyword>
<dbReference type="PROSITE" id="PS00107">
    <property type="entry name" value="PROTEIN_KINASE_ATP"/>
    <property type="match status" value="1"/>
</dbReference>
<comment type="caution">
    <text evidence="12">The sequence shown here is derived from an EMBL/GenBank/DDBJ whole genome shotgun (WGS) entry which is preliminary data.</text>
</comment>
<evidence type="ECO:0000256" key="10">
    <source>
        <dbReference type="PROSITE-ProRule" id="PRU10141"/>
    </source>
</evidence>
<dbReference type="InterPro" id="IPR008271">
    <property type="entry name" value="Ser/Thr_kinase_AS"/>
</dbReference>
<feature type="domain" description="Protein kinase" evidence="11">
    <location>
        <begin position="8"/>
        <end position="369"/>
    </location>
</feature>
<dbReference type="GO" id="GO:0005524">
    <property type="term" value="F:ATP binding"/>
    <property type="evidence" value="ECO:0007669"/>
    <property type="project" value="UniProtKB-UniRule"/>
</dbReference>
<accession>A0A6A2X4S3</accession>
<dbReference type="PROSITE" id="PS50011">
    <property type="entry name" value="PROTEIN_KINASE_DOM"/>
    <property type="match status" value="1"/>
</dbReference>
<evidence type="ECO:0000256" key="8">
    <source>
        <dbReference type="ARBA" id="ARBA00047899"/>
    </source>
</evidence>
<evidence type="ECO:0000256" key="2">
    <source>
        <dbReference type="ARBA" id="ARBA00012513"/>
    </source>
</evidence>
<organism evidence="12 13">
    <name type="scientific">Hibiscus syriacus</name>
    <name type="common">Rose of Sharon</name>
    <dbReference type="NCBI Taxonomy" id="106335"/>
    <lineage>
        <taxon>Eukaryota</taxon>
        <taxon>Viridiplantae</taxon>
        <taxon>Streptophyta</taxon>
        <taxon>Embryophyta</taxon>
        <taxon>Tracheophyta</taxon>
        <taxon>Spermatophyta</taxon>
        <taxon>Magnoliopsida</taxon>
        <taxon>eudicotyledons</taxon>
        <taxon>Gunneridae</taxon>
        <taxon>Pentapetalae</taxon>
        <taxon>rosids</taxon>
        <taxon>malvids</taxon>
        <taxon>Malvales</taxon>
        <taxon>Malvaceae</taxon>
        <taxon>Malvoideae</taxon>
        <taxon>Hibiscus</taxon>
    </lineage>
</organism>
<dbReference type="InterPro" id="IPR050660">
    <property type="entry name" value="NEK_Ser/Thr_kinase"/>
</dbReference>
<evidence type="ECO:0000313" key="13">
    <source>
        <dbReference type="Proteomes" id="UP000436088"/>
    </source>
</evidence>
<protein>
    <recommendedName>
        <fullName evidence="2">non-specific serine/threonine protein kinase</fullName>
        <ecNumber evidence="2">2.7.11.1</ecNumber>
    </recommendedName>
</protein>
<dbReference type="SUPFAM" id="SSF56112">
    <property type="entry name" value="Protein kinase-like (PK-like)"/>
    <property type="match status" value="1"/>
</dbReference>
<evidence type="ECO:0000259" key="11">
    <source>
        <dbReference type="PROSITE" id="PS50011"/>
    </source>
</evidence>
<dbReference type="Gene3D" id="1.10.510.10">
    <property type="entry name" value="Transferase(Phosphotransferase) domain 1"/>
    <property type="match status" value="1"/>
</dbReference>
<sequence>MESRMDQYEIMEQIGRGAFGAAILVHHKSEKKKYVLKKIRLARQTESCRKSAHQEMALIARVQHPYIVEFKEAWVEKGCFVCIVTRYCEGGDMAGLMKKSDGVHFPEEKLGKWFVQLLLAVEYLHSNFVLHRDLKCSNIFLTKDQDVRLGEFVISFAFLWFLTGDFGLAKTLKADDLASSVVGTPNYMCPELLADIPYGFKSDIWSLGCCMYEMAAHRPAFKAFATSNTLVMDAVCGKHYVRRKKPAYHLGKINKQDKSLCNWPFAFLLLSVLFANEKSLMNAITKVSGSLIDGREVSVGVAKYQKPRRGTTTSGGTRMRNLWEMHIPVKETDWMNCSLTGVIKASIELELVQKALYSDGIDVKLTSFLQRLAERWGSLEKSSYLQEKESNGVSEDQWTEESSVARNRVASWLADGRTDGASEERRVLIGDYAGLGLRRNMNLSFNKQAQIPLDVEGDGSGGIEEIEILPKSGGEGCLKVTNGLTGKGVVRSEVDGRVKKRLFERIYRRSGKKDRFRWEAGDNSVQIQEVDEELYATWEGPGKKREDKSSEEFDFKEEASCCVSAGDKIGICESGFTKKVGWKKIKRLGLVPFRRGNRRGKFTWCINRDSPAFVKLDRFLVNSRFLSIYPYAVQILLPKSLSDHNAILLEGSAVNWGPKLFRLFNYLMEEQGFQEMMGSTLEEMKKDKRRRGIANMLNESKRVIRSRTNNRHLLIPGRILELQKSIFDMEANIQQGLNSVSWDWEGKEGTVGFGRVNALKVLKVNGEWVSDPYQIKSSVFNFFKIFAEEEIWEAIASSDSNKVHGPDGLNMGKRWEKGVNHSFISLIPKKLNPESLEDYRPISLLRWGLRQGCSLSPLLFNLVGEMLSLMLSKAVKMGLSSRAPLGKWTQKFAAEKESWRKNLLRRNLLYWELEQWVELLSLLSNASIRNEANDQCVDMEREGVYSVKSCVKLLLGGSVVDPIWSKLVWIGYATPRVEAFMWQVLHQKLAIKSELIKHDVVEPIHILPEYPNVFLSSWGILVPKFIIWNFIPGAVLWSVWKCQNQVVFENQSLDLKHLFFISRYRVAVWFPAKFPNFPVLFYCLVGDSKLADSSNPSMKINLSSVWWSSPPPGPPILAELKVIQAGLALFVESERCGKSWLIIETDSAIAVKWIKIPEV</sequence>
<evidence type="ECO:0000256" key="3">
    <source>
        <dbReference type="ARBA" id="ARBA00022527"/>
    </source>
</evidence>
<evidence type="ECO:0000256" key="1">
    <source>
        <dbReference type="ARBA" id="ARBA00010886"/>
    </source>
</evidence>
<comment type="catalytic activity">
    <reaction evidence="9">
        <text>L-seryl-[protein] + ATP = O-phospho-L-seryl-[protein] + ADP + H(+)</text>
        <dbReference type="Rhea" id="RHEA:17989"/>
        <dbReference type="Rhea" id="RHEA-COMP:9863"/>
        <dbReference type="Rhea" id="RHEA-COMP:11604"/>
        <dbReference type="ChEBI" id="CHEBI:15378"/>
        <dbReference type="ChEBI" id="CHEBI:29999"/>
        <dbReference type="ChEBI" id="CHEBI:30616"/>
        <dbReference type="ChEBI" id="CHEBI:83421"/>
        <dbReference type="ChEBI" id="CHEBI:456216"/>
        <dbReference type="EC" id="2.7.11.1"/>
    </reaction>
</comment>
<dbReference type="EMBL" id="VEPZ02001664">
    <property type="protein sequence ID" value="KAE8663830.1"/>
    <property type="molecule type" value="Genomic_DNA"/>
</dbReference>
<dbReference type="InterPro" id="IPR000719">
    <property type="entry name" value="Prot_kinase_dom"/>
</dbReference>
<dbReference type="Pfam" id="PF00069">
    <property type="entry name" value="Pkinase"/>
    <property type="match status" value="1"/>
</dbReference>
<dbReference type="InterPro" id="IPR017441">
    <property type="entry name" value="Protein_kinase_ATP_BS"/>
</dbReference>
<dbReference type="GO" id="GO:0007017">
    <property type="term" value="P:microtubule-based process"/>
    <property type="evidence" value="ECO:0007669"/>
    <property type="project" value="TreeGrafter"/>
</dbReference>
<proteinExistence type="inferred from homology"/>
<evidence type="ECO:0000256" key="7">
    <source>
        <dbReference type="ARBA" id="ARBA00022840"/>
    </source>
</evidence>
<dbReference type="GO" id="GO:0004674">
    <property type="term" value="F:protein serine/threonine kinase activity"/>
    <property type="evidence" value="ECO:0007669"/>
    <property type="project" value="UniProtKB-KW"/>
</dbReference>
<dbReference type="SMART" id="SM00220">
    <property type="entry name" value="S_TKc"/>
    <property type="match status" value="1"/>
</dbReference>
<dbReference type="EC" id="2.7.11.1" evidence="2"/>
<evidence type="ECO:0000256" key="5">
    <source>
        <dbReference type="ARBA" id="ARBA00022741"/>
    </source>
</evidence>
<dbReference type="PANTHER" id="PTHR43671">
    <property type="entry name" value="SERINE/THREONINE-PROTEIN KINASE NEK"/>
    <property type="match status" value="1"/>
</dbReference>